<evidence type="ECO:0008006" key="3">
    <source>
        <dbReference type="Google" id="ProtNLM"/>
    </source>
</evidence>
<evidence type="ECO:0000313" key="1">
    <source>
        <dbReference type="EMBL" id="MDT0678823.1"/>
    </source>
</evidence>
<organism evidence="1 2">
    <name type="scientific">Autumnicola musiva</name>
    <dbReference type="NCBI Taxonomy" id="3075589"/>
    <lineage>
        <taxon>Bacteria</taxon>
        <taxon>Pseudomonadati</taxon>
        <taxon>Bacteroidota</taxon>
        <taxon>Flavobacteriia</taxon>
        <taxon>Flavobacteriales</taxon>
        <taxon>Flavobacteriaceae</taxon>
        <taxon>Autumnicola</taxon>
    </lineage>
</organism>
<comment type="caution">
    <text evidence="1">The sequence shown here is derived from an EMBL/GenBank/DDBJ whole genome shotgun (WGS) entry which is preliminary data.</text>
</comment>
<accession>A0ABU3DBA9</accession>
<dbReference type="RefSeq" id="WP_311505153.1">
    <property type="nucleotide sequence ID" value="NZ_JAVRHK010000060.1"/>
</dbReference>
<proteinExistence type="predicted"/>
<gene>
    <name evidence="1" type="ORF">RM539_19810</name>
</gene>
<evidence type="ECO:0000313" key="2">
    <source>
        <dbReference type="Proteomes" id="UP001262582"/>
    </source>
</evidence>
<name>A0ABU3DBA9_9FLAO</name>
<reference evidence="1 2" key="1">
    <citation type="submission" date="2023-09" db="EMBL/GenBank/DDBJ databases">
        <authorList>
            <person name="Rey-Velasco X."/>
        </authorList>
    </citation>
    <scope>NUCLEOTIDE SEQUENCE [LARGE SCALE GENOMIC DNA]</scope>
    <source>
        <strain evidence="1 2">F117</strain>
    </source>
</reference>
<protein>
    <recommendedName>
        <fullName evidence="3">DUF922 domain-containing protein</fullName>
    </recommendedName>
</protein>
<keyword evidence="2" id="KW-1185">Reference proteome</keyword>
<sequence length="316" mass="37637">MVSYQSLEWNDFQGKIQNDSEFDATIKSGINFKTNYASNPTHYLVFTGMIPEKSWVRRSNEDIEFEKLLNHEQRHFDIVKIHENQLKDSLRKVKYDSRSYEKIIKFFSAKEDTFSKQYDELTSHGFSHWKQRIWNNKIDSILELQKVPLLSGNDKRFREAQGKAIQQAQLCLEIKENITEIFNSRNEFLQKINSKRESNKKIETYHFERVDSLSNELLKEIEYSILKIENRKNIQSDKKLYKATLTLISKIKELELVFQPFFNSIKTSNSYLEEKLGFPVTDKASKIKMNYENWETEKDDFLTKYELSSDELNQLE</sequence>
<dbReference type="Proteomes" id="UP001262582">
    <property type="component" value="Unassembled WGS sequence"/>
</dbReference>
<dbReference type="EMBL" id="JAVRHK010000060">
    <property type="protein sequence ID" value="MDT0678823.1"/>
    <property type="molecule type" value="Genomic_DNA"/>
</dbReference>